<evidence type="ECO:0000313" key="5">
    <source>
        <dbReference type="Proteomes" id="UP000694920"/>
    </source>
</evidence>
<evidence type="ECO:0000256" key="1">
    <source>
        <dbReference type="ARBA" id="ARBA00004123"/>
    </source>
</evidence>
<evidence type="ECO:0000259" key="4">
    <source>
        <dbReference type="Pfam" id="PF00046"/>
    </source>
</evidence>
<protein>
    <submittedName>
        <fullName evidence="6 7">Uncharacterized protein LOC107269011 isoform X1</fullName>
    </submittedName>
</protein>
<dbReference type="SUPFAM" id="SSF46689">
    <property type="entry name" value="Homeodomain-like"/>
    <property type="match status" value="1"/>
</dbReference>
<dbReference type="AlphaFoldDB" id="A0AAJ7RJG7"/>
<keyword evidence="2" id="KW-0539">Nucleus</keyword>
<keyword evidence="2" id="KW-0371">Homeobox</keyword>
<dbReference type="CDD" id="cd00086">
    <property type="entry name" value="homeodomain"/>
    <property type="match status" value="1"/>
</dbReference>
<evidence type="ECO:0000256" key="3">
    <source>
        <dbReference type="SAM" id="MobiDB-lite"/>
    </source>
</evidence>
<feature type="domain" description="Homeobox" evidence="4">
    <location>
        <begin position="203"/>
        <end position="245"/>
    </location>
</feature>
<dbReference type="InterPro" id="IPR001356">
    <property type="entry name" value="HD"/>
</dbReference>
<feature type="region of interest" description="Disordered" evidence="3">
    <location>
        <begin position="184"/>
        <end position="203"/>
    </location>
</feature>
<sequence length="295" mass="33230">MSEVQRQNRVSSDFSIARILAKPIQNYSRNDRITIHEYNLPVVPAEETFGNTNCDSYSTVNSHAIRERISPVIAGASCTLCNNKIQNISSSVDIYNSGVHLNSAIGCSKATGGILCKKIKGEDEKEITRILRYGEENQDTVGAADVAKDNKNTSLIDTWKDSAPVITDNNELSWLQCTRYRPPRLPRKSSAGKATKRRPGTHPRIPFTTLQLQVLEDKYKRGAYLSRRDVLQLSTTLRLPQSRVSTSVSCLQSCKMNNELKILYSIYPRLKSGFKIGVLERDEKHDSYATVRYRI</sequence>
<evidence type="ECO:0000313" key="6">
    <source>
        <dbReference type="RefSeq" id="XP_024942097.1"/>
    </source>
</evidence>
<keyword evidence="2" id="KW-0238">DNA-binding</keyword>
<dbReference type="Pfam" id="PF00046">
    <property type="entry name" value="Homeodomain"/>
    <property type="match status" value="1"/>
</dbReference>
<evidence type="ECO:0000256" key="2">
    <source>
        <dbReference type="RuleBase" id="RU000682"/>
    </source>
</evidence>
<dbReference type="GO" id="GO:0003677">
    <property type="term" value="F:DNA binding"/>
    <property type="evidence" value="ECO:0007669"/>
    <property type="project" value="UniProtKB-KW"/>
</dbReference>
<reference evidence="6 7" key="1">
    <citation type="submission" date="2025-04" db="UniProtKB">
        <authorList>
            <consortium name="RefSeq"/>
        </authorList>
    </citation>
    <scope>IDENTIFICATION</scope>
</reference>
<dbReference type="GO" id="GO:0005634">
    <property type="term" value="C:nucleus"/>
    <property type="evidence" value="ECO:0007669"/>
    <property type="project" value="UniProtKB-SubCell"/>
</dbReference>
<comment type="subcellular location">
    <subcellularLocation>
        <location evidence="1 2">Nucleus</location>
    </subcellularLocation>
</comment>
<dbReference type="InterPro" id="IPR009057">
    <property type="entry name" value="Homeodomain-like_sf"/>
</dbReference>
<dbReference type="GeneID" id="107269011"/>
<dbReference type="Proteomes" id="UP000694920">
    <property type="component" value="Unplaced"/>
</dbReference>
<keyword evidence="5" id="KW-1185">Reference proteome</keyword>
<name>A0AAJ7RJG7_CEPCN</name>
<organism evidence="5 7">
    <name type="scientific">Cephus cinctus</name>
    <name type="common">Wheat stem sawfly</name>
    <dbReference type="NCBI Taxonomy" id="211228"/>
    <lineage>
        <taxon>Eukaryota</taxon>
        <taxon>Metazoa</taxon>
        <taxon>Ecdysozoa</taxon>
        <taxon>Arthropoda</taxon>
        <taxon>Hexapoda</taxon>
        <taxon>Insecta</taxon>
        <taxon>Pterygota</taxon>
        <taxon>Neoptera</taxon>
        <taxon>Endopterygota</taxon>
        <taxon>Hymenoptera</taxon>
        <taxon>Cephoidea</taxon>
        <taxon>Cephidae</taxon>
        <taxon>Cephus</taxon>
    </lineage>
</organism>
<proteinExistence type="predicted"/>
<dbReference type="RefSeq" id="XP_024942098.1">
    <property type="nucleotide sequence ID" value="XM_025086330.1"/>
</dbReference>
<dbReference type="RefSeq" id="XP_024942097.1">
    <property type="nucleotide sequence ID" value="XM_025086329.1"/>
</dbReference>
<gene>
    <name evidence="6 7" type="primary">LOC107269011</name>
</gene>
<dbReference type="Gene3D" id="1.10.10.60">
    <property type="entry name" value="Homeodomain-like"/>
    <property type="match status" value="1"/>
</dbReference>
<evidence type="ECO:0000313" key="7">
    <source>
        <dbReference type="RefSeq" id="XP_024942098.1"/>
    </source>
</evidence>
<accession>A0AAJ7RJG7</accession>